<feature type="domain" description="DUF3592" evidence="2">
    <location>
        <begin position="49"/>
        <end position="136"/>
    </location>
</feature>
<dbReference type="InterPro" id="IPR021994">
    <property type="entry name" value="DUF3592"/>
</dbReference>
<name>A0A1H3I5Z3_9EURY</name>
<evidence type="ECO:0000313" key="3">
    <source>
        <dbReference type="EMBL" id="SDY23136.1"/>
    </source>
</evidence>
<gene>
    <name evidence="3" type="ORF">SAMN04487946_10917</name>
</gene>
<feature type="transmembrane region" description="Helical" evidence="1">
    <location>
        <begin position="143"/>
        <end position="161"/>
    </location>
</feature>
<keyword evidence="1" id="KW-0472">Membrane</keyword>
<dbReference type="EMBL" id="FNPB01000009">
    <property type="protein sequence ID" value="SDY23136.1"/>
    <property type="molecule type" value="Genomic_DNA"/>
</dbReference>
<keyword evidence="1" id="KW-1133">Transmembrane helix</keyword>
<keyword evidence="1" id="KW-0812">Transmembrane</keyword>
<protein>
    <recommendedName>
        <fullName evidence="2">DUF3592 domain-containing protein</fullName>
    </recommendedName>
</protein>
<dbReference type="AlphaFoldDB" id="A0A1H3I5Z3"/>
<dbReference type="OrthoDB" id="186649at2157"/>
<evidence type="ECO:0000256" key="1">
    <source>
        <dbReference type="SAM" id="Phobius"/>
    </source>
</evidence>
<reference evidence="4" key="1">
    <citation type="submission" date="2016-10" db="EMBL/GenBank/DDBJ databases">
        <authorList>
            <person name="Varghese N."/>
            <person name="Submissions S."/>
        </authorList>
    </citation>
    <scope>NUCLEOTIDE SEQUENCE [LARGE SCALE GENOMIC DNA]</scope>
    <source>
        <strain evidence="4">CGMCC 1.10118</strain>
    </source>
</reference>
<sequence length="164" mass="17474">MSDDSGFSINGPETLAGALLYVMIGLAIASYGGYDYVQQTEAVRDSVQVNATVTELSIETDSGTSSNPGIEYDPTVEFEYRYNGTQYTGTKLYPADIEQNYETRSGAESAIEGYEQGAETTAYVEPDEPSDAFLKNKTSNAPLIAIGIGGIFALFAAVSAGKKM</sequence>
<accession>A0A1H3I5Z3</accession>
<dbReference type="RefSeq" id="WP_089767895.1">
    <property type="nucleotide sequence ID" value="NZ_FNPB01000009.1"/>
</dbReference>
<keyword evidence="4" id="KW-1185">Reference proteome</keyword>
<dbReference type="Pfam" id="PF12158">
    <property type="entry name" value="DUF3592"/>
    <property type="match status" value="1"/>
</dbReference>
<feature type="transmembrane region" description="Helical" evidence="1">
    <location>
        <begin position="15"/>
        <end position="34"/>
    </location>
</feature>
<organism evidence="3 4">
    <name type="scientific">Halobellus clavatus</name>
    <dbReference type="NCBI Taxonomy" id="660517"/>
    <lineage>
        <taxon>Archaea</taxon>
        <taxon>Methanobacteriati</taxon>
        <taxon>Methanobacteriota</taxon>
        <taxon>Stenosarchaea group</taxon>
        <taxon>Halobacteria</taxon>
        <taxon>Halobacteriales</taxon>
        <taxon>Haloferacaceae</taxon>
        <taxon>Halobellus</taxon>
    </lineage>
</organism>
<dbReference type="Proteomes" id="UP000199170">
    <property type="component" value="Unassembled WGS sequence"/>
</dbReference>
<evidence type="ECO:0000259" key="2">
    <source>
        <dbReference type="Pfam" id="PF12158"/>
    </source>
</evidence>
<evidence type="ECO:0000313" key="4">
    <source>
        <dbReference type="Proteomes" id="UP000199170"/>
    </source>
</evidence>
<proteinExistence type="predicted"/>